<proteinExistence type="inferred from homology"/>
<dbReference type="SUPFAM" id="SSF52374">
    <property type="entry name" value="Nucleotidylyl transferase"/>
    <property type="match status" value="1"/>
</dbReference>
<keyword evidence="1 2" id="KW-0819">tRNA processing</keyword>
<feature type="binding site" evidence="2">
    <location>
        <begin position="7"/>
        <end position="20"/>
    </location>
    <ligand>
        <name>ATP</name>
        <dbReference type="ChEBI" id="CHEBI:30616"/>
    </ligand>
</feature>
<accession>A0A9D1NR50</accession>
<comment type="catalytic activity">
    <reaction evidence="2">
        <text>cytidine(34) in elongator tRNA(Met) + acetate + ATP = N(4)-acetylcytidine(34) in elongator tRNA(Met) + AMP + diphosphate</text>
        <dbReference type="Rhea" id="RHEA:58144"/>
        <dbReference type="Rhea" id="RHEA-COMP:10693"/>
        <dbReference type="Rhea" id="RHEA-COMP:10694"/>
        <dbReference type="ChEBI" id="CHEBI:30089"/>
        <dbReference type="ChEBI" id="CHEBI:30616"/>
        <dbReference type="ChEBI" id="CHEBI:33019"/>
        <dbReference type="ChEBI" id="CHEBI:74900"/>
        <dbReference type="ChEBI" id="CHEBI:82748"/>
        <dbReference type="ChEBI" id="CHEBI:456215"/>
    </reaction>
</comment>
<keyword evidence="2" id="KW-0067">ATP-binding</keyword>
<keyword evidence="2" id="KW-0963">Cytoplasm</keyword>
<evidence type="ECO:0000313" key="3">
    <source>
        <dbReference type="EMBL" id="HIV11282.1"/>
    </source>
</evidence>
<keyword evidence="2" id="KW-0820">tRNA-binding</keyword>
<dbReference type="Pfam" id="PF05636">
    <property type="entry name" value="HIGH_NTase1"/>
    <property type="match status" value="1"/>
</dbReference>
<gene>
    <name evidence="2" type="primary">tmcAL</name>
    <name evidence="3" type="ORF">IAD28_06300</name>
</gene>
<name>A0A9D1NR50_9FIRM</name>
<dbReference type="InterPro" id="IPR014729">
    <property type="entry name" value="Rossmann-like_a/b/a_fold"/>
</dbReference>
<dbReference type="AlphaFoldDB" id="A0A9D1NR50"/>
<dbReference type="EC" id="6.3.4.-" evidence="2"/>
<comment type="function">
    <text evidence="2">Catalyzes the formation of N(4)-acetylcytidine (ac(4)C) at the wobble position of elongator tRNA(Met), using acetate and ATP as substrates. First activates an acetate ion to form acetyladenylate (Ac-AMP) and then transfers the acetyl group to tRNA to form ac(4)C34.</text>
</comment>
<comment type="similarity">
    <text evidence="2">Belongs to the TmcAL family.</text>
</comment>
<dbReference type="GO" id="GO:0016879">
    <property type="term" value="F:ligase activity, forming carbon-nitrogen bonds"/>
    <property type="evidence" value="ECO:0007669"/>
    <property type="project" value="UniProtKB-UniRule"/>
</dbReference>
<dbReference type="HAMAP" id="MF_01539">
    <property type="entry name" value="TmcAL"/>
    <property type="match status" value="1"/>
</dbReference>
<evidence type="ECO:0000256" key="1">
    <source>
        <dbReference type="ARBA" id="ARBA00022694"/>
    </source>
</evidence>
<keyword evidence="2" id="KW-0436">Ligase</keyword>
<sequence>MRAAAIVAEYNPFHSGHAYHIKKTRDMGFTHIAAVMSGSLVQRGDVAVADQHQRAAAAVRGGADLVLELAPPYSLASARDFAMGAVSVIDSLGCISALSFGSEECDIVRLCGCLDKITAISSQSLKPLISSGLTYPQAIARLVPEYGGLLSEPNSVLALEYLFALRGTGIEPVAIKRTVPHDGGSPSDFSSAMAIRRLLREGRLDECGKYLSETPDPSGLYFLENGEDAILYRLYFADKKELLRVPGMNEGMAARLIGSLKDSAGIYELFDRAKSRNITHARLRRAVLMYAVGAIREDIYSPVEDGGAGLLPPPFARVLAANSRGLELLAAAKKSSKMPLGHSLARLSRTSPRAKRIADLTETCARLRYHCRCDRKMPFVSEYEKNAIIIK</sequence>
<dbReference type="Gene3D" id="3.40.50.620">
    <property type="entry name" value="HUPs"/>
    <property type="match status" value="1"/>
</dbReference>
<feature type="binding site" evidence="2">
    <location>
        <position position="177"/>
    </location>
    <ligand>
        <name>ATP</name>
        <dbReference type="ChEBI" id="CHEBI:30616"/>
    </ligand>
</feature>
<keyword evidence="2" id="KW-0547">Nucleotide-binding</keyword>
<protein>
    <recommendedName>
        <fullName evidence="2">tRNA(Met) cytidine acetate ligase</fullName>
        <ecNumber evidence="2">6.3.4.-</ecNumber>
    </recommendedName>
</protein>
<evidence type="ECO:0000256" key="2">
    <source>
        <dbReference type="HAMAP-Rule" id="MF_01539"/>
    </source>
</evidence>
<feature type="binding site" evidence="2">
    <location>
        <position position="101"/>
    </location>
    <ligand>
        <name>ATP</name>
        <dbReference type="ChEBI" id="CHEBI:30616"/>
    </ligand>
</feature>
<dbReference type="InterPro" id="IPR008513">
    <property type="entry name" value="tRNA(Met)_cyd_acetate_ligase"/>
</dbReference>
<evidence type="ECO:0000313" key="4">
    <source>
        <dbReference type="Proteomes" id="UP000823960"/>
    </source>
</evidence>
<dbReference type="PANTHER" id="PTHR37825">
    <property type="entry name" value="TRNA(MET) CYTIDINE ACETATE LIGASE"/>
    <property type="match status" value="1"/>
</dbReference>
<dbReference type="GO" id="GO:0005524">
    <property type="term" value="F:ATP binding"/>
    <property type="evidence" value="ECO:0007669"/>
    <property type="project" value="UniProtKB-KW"/>
</dbReference>
<feature type="binding site" evidence="2">
    <location>
        <position position="154"/>
    </location>
    <ligand>
        <name>ATP</name>
        <dbReference type="ChEBI" id="CHEBI:30616"/>
    </ligand>
</feature>
<dbReference type="GO" id="GO:0000049">
    <property type="term" value="F:tRNA binding"/>
    <property type="evidence" value="ECO:0007669"/>
    <property type="project" value="UniProtKB-KW"/>
</dbReference>
<organism evidence="3 4">
    <name type="scientific">Candidatus Faeciplasma avium</name>
    <dbReference type="NCBI Taxonomy" id="2840798"/>
    <lineage>
        <taxon>Bacteria</taxon>
        <taxon>Bacillati</taxon>
        <taxon>Bacillota</taxon>
        <taxon>Clostridia</taxon>
        <taxon>Eubacteriales</taxon>
        <taxon>Oscillospiraceae</taxon>
        <taxon>Oscillospiraceae incertae sedis</taxon>
        <taxon>Candidatus Faeciplasma</taxon>
    </lineage>
</organism>
<comment type="caution">
    <text evidence="2">Lacks conserved residue(s) required for the propagation of feature annotation.</text>
</comment>
<dbReference type="Proteomes" id="UP000823960">
    <property type="component" value="Unassembled WGS sequence"/>
</dbReference>
<dbReference type="GO" id="GO:0006400">
    <property type="term" value="P:tRNA modification"/>
    <property type="evidence" value="ECO:0007669"/>
    <property type="project" value="UniProtKB-UniRule"/>
</dbReference>
<dbReference type="PANTHER" id="PTHR37825:SF1">
    <property type="entry name" value="TRNA(MET) CYTIDINE ACETATE LIGASE"/>
    <property type="match status" value="1"/>
</dbReference>
<comment type="caution">
    <text evidence="3">The sequence shown here is derived from an EMBL/GenBank/DDBJ whole genome shotgun (WGS) entry which is preliminary data.</text>
</comment>
<keyword evidence="2" id="KW-0694">RNA-binding</keyword>
<dbReference type="GO" id="GO:0005737">
    <property type="term" value="C:cytoplasm"/>
    <property type="evidence" value="ECO:0007669"/>
    <property type="project" value="UniProtKB-SubCell"/>
</dbReference>
<comment type="subcellular location">
    <subcellularLocation>
        <location evidence="2">Cytoplasm</location>
    </subcellularLocation>
</comment>
<dbReference type="EMBL" id="DVOL01000091">
    <property type="protein sequence ID" value="HIV11282.1"/>
    <property type="molecule type" value="Genomic_DNA"/>
</dbReference>
<reference evidence="3" key="2">
    <citation type="journal article" date="2021" name="PeerJ">
        <title>Extensive microbial diversity within the chicken gut microbiome revealed by metagenomics and culture.</title>
        <authorList>
            <person name="Gilroy R."/>
            <person name="Ravi A."/>
            <person name="Getino M."/>
            <person name="Pursley I."/>
            <person name="Horton D.L."/>
            <person name="Alikhan N.F."/>
            <person name="Baker D."/>
            <person name="Gharbi K."/>
            <person name="Hall N."/>
            <person name="Watson M."/>
            <person name="Adriaenssens E.M."/>
            <person name="Foster-Nyarko E."/>
            <person name="Jarju S."/>
            <person name="Secka A."/>
            <person name="Antonio M."/>
            <person name="Oren A."/>
            <person name="Chaudhuri R.R."/>
            <person name="La Ragione R."/>
            <person name="Hildebrand F."/>
            <person name="Pallen M.J."/>
        </authorList>
    </citation>
    <scope>NUCLEOTIDE SEQUENCE</scope>
    <source>
        <strain evidence="3">1370</strain>
    </source>
</reference>
<reference evidence="3" key="1">
    <citation type="submission" date="2020-10" db="EMBL/GenBank/DDBJ databases">
        <authorList>
            <person name="Gilroy R."/>
        </authorList>
    </citation>
    <scope>NUCLEOTIDE SEQUENCE</scope>
    <source>
        <strain evidence="3">1370</strain>
    </source>
</reference>